<keyword evidence="3" id="KW-1185">Reference proteome</keyword>
<organism evidence="2 3">
    <name type="scientific">Steinernema hermaphroditum</name>
    <dbReference type="NCBI Taxonomy" id="289476"/>
    <lineage>
        <taxon>Eukaryota</taxon>
        <taxon>Metazoa</taxon>
        <taxon>Ecdysozoa</taxon>
        <taxon>Nematoda</taxon>
        <taxon>Chromadorea</taxon>
        <taxon>Rhabditida</taxon>
        <taxon>Tylenchina</taxon>
        <taxon>Panagrolaimomorpha</taxon>
        <taxon>Strongyloidoidea</taxon>
        <taxon>Steinernematidae</taxon>
        <taxon>Steinernema</taxon>
    </lineage>
</organism>
<dbReference type="AlphaFoldDB" id="A0AA39GXK2"/>
<keyword evidence="1" id="KW-0732">Signal</keyword>
<gene>
    <name evidence="2" type="ORF">QR680_000490</name>
</gene>
<dbReference type="EMBL" id="JAUCMV010000005">
    <property type="protein sequence ID" value="KAK0393957.1"/>
    <property type="molecule type" value="Genomic_DNA"/>
</dbReference>
<dbReference type="CDD" id="cd23533">
    <property type="entry name" value="TFP_LU_ECD_BMPR2_like"/>
    <property type="match status" value="1"/>
</dbReference>
<feature type="signal peptide" evidence="1">
    <location>
        <begin position="1"/>
        <end position="19"/>
    </location>
</feature>
<dbReference type="Gene3D" id="2.10.60.10">
    <property type="entry name" value="CD59"/>
    <property type="match status" value="1"/>
</dbReference>
<dbReference type="SUPFAM" id="SSF57302">
    <property type="entry name" value="Snake toxin-like"/>
    <property type="match status" value="1"/>
</dbReference>
<sequence length="118" mass="13545">MKPRTLVTLFIVVIAIAHAANFKRLTKDDLWKLLISGGEEDAVFCRRGDSNTQFFETVQCRSSEASCYNYWKGDRVIYGGCWDGSEECHETACISSTKDELRFCCCKRSFCNEMILEF</sequence>
<name>A0AA39GXK2_9BILA</name>
<reference evidence="2" key="1">
    <citation type="submission" date="2023-06" db="EMBL/GenBank/DDBJ databases">
        <title>Genomic analysis of the entomopathogenic nematode Steinernema hermaphroditum.</title>
        <authorList>
            <person name="Schwarz E.M."/>
            <person name="Heppert J.K."/>
            <person name="Baniya A."/>
            <person name="Schwartz H.T."/>
            <person name="Tan C.-H."/>
            <person name="Antoshechkin I."/>
            <person name="Sternberg P.W."/>
            <person name="Goodrich-Blair H."/>
            <person name="Dillman A.R."/>
        </authorList>
    </citation>
    <scope>NUCLEOTIDE SEQUENCE</scope>
    <source>
        <strain evidence="2">PS9179</strain>
        <tissue evidence="2">Whole animal</tissue>
    </source>
</reference>
<accession>A0AA39GXK2</accession>
<dbReference type="InterPro" id="IPR045860">
    <property type="entry name" value="Snake_toxin-like_sf"/>
</dbReference>
<protein>
    <recommendedName>
        <fullName evidence="4">Activin types I and II receptor domain-containing protein</fullName>
    </recommendedName>
</protein>
<evidence type="ECO:0008006" key="4">
    <source>
        <dbReference type="Google" id="ProtNLM"/>
    </source>
</evidence>
<evidence type="ECO:0000313" key="3">
    <source>
        <dbReference type="Proteomes" id="UP001175271"/>
    </source>
</evidence>
<comment type="caution">
    <text evidence="2">The sequence shown here is derived from an EMBL/GenBank/DDBJ whole genome shotgun (WGS) entry which is preliminary data.</text>
</comment>
<dbReference type="Proteomes" id="UP001175271">
    <property type="component" value="Unassembled WGS sequence"/>
</dbReference>
<evidence type="ECO:0000256" key="1">
    <source>
        <dbReference type="SAM" id="SignalP"/>
    </source>
</evidence>
<proteinExistence type="predicted"/>
<feature type="chain" id="PRO_5041264874" description="Activin types I and II receptor domain-containing protein" evidence="1">
    <location>
        <begin position="20"/>
        <end position="118"/>
    </location>
</feature>
<evidence type="ECO:0000313" key="2">
    <source>
        <dbReference type="EMBL" id="KAK0393957.1"/>
    </source>
</evidence>